<keyword evidence="2" id="KW-1185">Reference proteome</keyword>
<protein>
    <submittedName>
        <fullName evidence="1">Alpha/beta hydrolase-3</fullName>
    </submittedName>
</protein>
<gene>
    <name evidence="1" type="ORF">OWV82_009344</name>
</gene>
<accession>A0ACC1YD32</accession>
<reference evidence="1 2" key="1">
    <citation type="journal article" date="2023" name="Science">
        <title>Complex scaffold remodeling in plant triterpene biosynthesis.</title>
        <authorList>
            <person name="De La Pena R."/>
            <person name="Hodgson H."/>
            <person name="Liu J.C."/>
            <person name="Stephenson M.J."/>
            <person name="Martin A.C."/>
            <person name="Owen C."/>
            <person name="Harkess A."/>
            <person name="Leebens-Mack J."/>
            <person name="Jimenez L.E."/>
            <person name="Osbourn A."/>
            <person name="Sattely E.S."/>
        </authorList>
    </citation>
    <scope>NUCLEOTIDE SEQUENCE [LARGE SCALE GENOMIC DNA]</scope>
    <source>
        <strain evidence="2">cv. JPN11</strain>
        <tissue evidence="1">Leaf</tissue>
    </source>
</reference>
<dbReference type="EMBL" id="CM051397">
    <property type="protein sequence ID" value="KAJ4721687.1"/>
    <property type="molecule type" value="Genomic_DNA"/>
</dbReference>
<organism evidence="1 2">
    <name type="scientific">Melia azedarach</name>
    <name type="common">Chinaberry tree</name>
    <dbReference type="NCBI Taxonomy" id="155640"/>
    <lineage>
        <taxon>Eukaryota</taxon>
        <taxon>Viridiplantae</taxon>
        <taxon>Streptophyta</taxon>
        <taxon>Embryophyta</taxon>
        <taxon>Tracheophyta</taxon>
        <taxon>Spermatophyta</taxon>
        <taxon>Magnoliopsida</taxon>
        <taxon>eudicotyledons</taxon>
        <taxon>Gunneridae</taxon>
        <taxon>Pentapetalae</taxon>
        <taxon>rosids</taxon>
        <taxon>malvids</taxon>
        <taxon>Sapindales</taxon>
        <taxon>Meliaceae</taxon>
        <taxon>Melia</taxon>
    </lineage>
</organism>
<dbReference type="Proteomes" id="UP001164539">
    <property type="component" value="Chromosome 4"/>
</dbReference>
<sequence>MAPLVFILFLFFFSTASADSNIASDFSPLFIIYKDGHIKRLLGNEFIPPSLDPKTNVESRDIVYSSIYNLSSRIYMISKPEKTIKEKLPLLVYFHGGGFVIQSPFSYGYHNHLNNLVSEAKIIAVSVQYRRAPENPVTRAFEDSWTALKWIASHAKGKGPENLLNSYADFHKGKGPLLFEGEAIHLSANQTYL</sequence>
<keyword evidence="1" id="KW-0378">Hydrolase</keyword>
<proteinExistence type="predicted"/>
<name>A0ACC1YD32_MELAZ</name>
<evidence type="ECO:0000313" key="2">
    <source>
        <dbReference type="Proteomes" id="UP001164539"/>
    </source>
</evidence>
<evidence type="ECO:0000313" key="1">
    <source>
        <dbReference type="EMBL" id="KAJ4721687.1"/>
    </source>
</evidence>
<comment type="caution">
    <text evidence="1">The sequence shown here is derived from an EMBL/GenBank/DDBJ whole genome shotgun (WGS) entry which is preliminary data.</text>
</comment>